<organism evidence="15 16">
    <name type="scientific">Peptococcus simiae</name>
    <dbReference type="NCBI Taxonomy" id="1643805"/>
    <lineage>
        <taxon>Bacteria</taxon>
        <taxon>Bacillati</taxon>
        <taxon>Bacillota</taxon>
        <taxon>Clostridia</taxon>
        <taxon>Eubacteriales</taxon>
        <taxon>Peptococcaceae</taxon>
        <taxon>Peptococcus</taxon>
    </lineage>
</organism>
<dbReference type="RefSeq" id="WP_408977144.1">
    <property type="nucleotide sequence ID" value="NZ_JBJUVG010000004.1"/>
</dbReference>
<keyword evidence="4 13" id="KW-0690">Ribosome biogenesis</keyword>
<dbReference type="InterPro" id="IPR023091">
    <property type="entry name" value="MetalPrtase_cat_dom_sf_prd"/>
</dbReference>
<evidence type="ECO:0000256" key="6">
    <source>
        <dbReference type="ARBA" id="ARBA00022722"/>
    </source>
</evidence>
<dbReference type="PROSITE" id="PS51747">
    <property type="entry name" value="CYT_DCMP_DEAMINASES_2"/>
    <property type="match status" value="1"/>
</dbReference>
<dbReference type="EC" id="3.1.-.-" evidence="13"/>
<evidence type="ECO:0000256" key="5">
    <source>
        <dbReference type="ARBA" id="ARBA00022552"/>
    </source>
</evidence>
<accession>A0ABW9GYI5</accession>
<dbReference type="HAMAP" id="MF_00009">
    <property type="entry name" value="Endoribonucl_YbeY"/>
    <property type="match status" value="1"/>
</dbReference>
<dbReference type="InterPro" id="IPR006262">
    <property type="entry name" value="Cyt_deam_tetra"/>
</dbReference>
<dbReference type="NCBIfam" id="TIGR00043">
    <property type="entry name" value="rRNA maturation RNase YbeY"/>
    <property type="match status" value="1"/>
</dbReference>
<dbReference type="InterPro" id="IPR002125">
    <property type="entry name" value="CMP_dCMP_dom"/>
</dbReference>
<gene>
    <name evidence="13 15" type="primary">ybeY</name>
    <name evidence="15" type="ORF">ACKQTC_04000</name>
</gene>
<evidence type="ECO:0000256" key="13">
    <source>
        <dbReference type="HAMAP-Rule" id="MF_00009"/>
    </source>
</evidence>
<comment type="similarity">
    <text evidence="3 13">Belongs to the endoribonuclease YbeY family.</text>
</comment>
<feature type="binding site" evidence="13">
    <location>
        <position position="121"/>
    </location>
    <ligand>
        <name>Zn(2+)</name>
        <dbReference type="ChEBI" id="CHEBI:29105"/>
        <note>catalytic</note>
    </ligand>
</feature>
<keyword evidence="13" id="KW-0963">Cytoplasm</keyword>
<keyword evidence="5 13" id="KW-0698">rRNA processing</keyword>
<evidence type="ECO:0000313" key="16">
    <source>
        <dbReference type="Proteomes" id="UP001631949"/>
    </source>
</evidence>
<dbReference type="NCBIfam" id="NF004064">
    <property type="entry name" value="PRK05578.1"/>
    <property type="match status" value="1"/>
</dbReference>
<dbReference type="PROSITE" id="PS00903">
    <property type="entry name" value="CYT_DCMP_DEAMINASES_1"/>
    <property type="match status" value="1"/>
</dbReference>
<dbReference type="Proteomes" id="UP001631949">
    <property type="component" value="Unassembled WGS sequence"/>
</dbReference>
<protein>
    <recommendedName>
        <fullName evidence="13">Endoribonuclease YbeY</fullName>
        <ecNumber evidence="13">3.1.-.-</ecNumber>
    </recommendedName>
</protein>
<dbReference type="Gene3D" id="3.40.390.30">
    <property type="entry name" value="Metalloproteases ('zincins'), catalytic domain"/>
    <property type="match status" value="1"/>
</dbReference>
<dbReference type="NCBIfam" id="TIGR01354">
    <property type="entry name" value="cyt_deam_tetra"/>
    <property type="match status" value="1"/>
</dbReference>
<dbReference type="InterPro" id="IPR050202">
    <property type="entry name" value="Cyt/Deoxycyt_deaminase"/>
</dbReference>
<comment type="catalytic activity">
    <reaction evidence="12">
        <text>cytidine + H2O + H(+) = uridine + NH4(+)</text>
        <dbReference type="Rhea" id="RHEA:16069"/>
        <dbReference type="ChEBI" id="CHEBI:15377"/>
        <dbReference type="ChEBI" id="CHEBI:15378"/>
        <dbReference type="ChEBI" id="CHEBI:16704"/>
        <dbReference type="ChEBI" id="CHEBI:17562"/>
        <dbReference type="ChEBI" id="CHEBI:28938"/>
        <dbReference type="EC" id="3.5.4.5"/>
    </reaction>
</comment>
<dbReference type="PANTHER" id="PTHR11644:SF2">
    <property type="entry name" value="CYTIDINE DEAMINASE"/>
    <property type="match status" value="1"/>
</dbReference>
<keyword evidence="6 13" id="KW-0540">Nuclease</keyword>
<comment type="function">
    <text evidence="13">Single strand-specific metallo-endoribonuclease involved in late-stage 70S ribosome quality control and in maturation of the 3' terminus of the 16S rRNA.</text>
</comment>
<keyword evidence="8 13" id="KW-0255">Endonuclease</keyword>
<comment type="subcellular location">
    <subcellularLocation>
        <location evidence="13">Cytoplasm</location>
    </subcellularLocation>
</comment>
<evidence type="ECO:0000256" key="2">
    <source>
        <dbReference type="ARBA" id="ARBA00006576"/>
    </source>
</evidence>
<dbReference type="SUPFAM" id="SSF55486">
    <property type="entry name" value="Metalloproteases ('zincins'), catalytic domain"/>
    <property type="match status" value="1"/>
</dbReference>
<evidence type="ECO:0000313" key="15">
    <source>
        <dbReference type="EMBL" id="MFM9413525.1"/>
    </source>
</evidence>
<dbReference type="CDD" id="cd01283">
    <property type="entry name" value="cytidine_deaminase"/>
    <property type="match status" value="1"/>
</dbReference>
<dbReference type="InterPro" id="IPR002036">
    <property type="entry name" value="YbeY"/>
</dbReference>
<name>A0ABW9GYI5_9FIRM</name>
<evidence type="ECO:0000256" key="3">
    <source>
        <dbReference type="ARBA" id="ARBA00010875"/>
    </source>
</evidence>
<evidence type="ECO:0000256" key="10">
    <source>
        <dbReference type="ARBA" id="ARBA00022833"/>
    </source>
</evidence>
<dbReference type="InterPro" id="IPR016193">
    <property type="entry name" value="Cytidine_deaminase-like"/>
</dbReference>
<dbReference type="SUPFAM" id="SSF53927">
    <property type="entry name" value="Cytidine deaminase-like"/>
    <property type="match status" value="1"/>
</dbReference>
<dbReference type="PANTHER" id="PTHR11644">
    <property type="entry name" value="CYTIDINE DEAMINASE"/>
    <property type="match status" value="1"/>
</dbReference>
<feature type="binding site" evidence="13">
    <location>
        <position position="125"/>
    </location>
    <ligand>
        <name>Zn(2+)</name>
        <dbReference type="ChEBI" id="CHEBI:29105"/>
        <note>catalytic</note>
    </ligand>
</feature>
<comment type="caution">
    <text evidence="15">The sequence shown here is derived from an EMBL/GenBank/DDBJ whole genome shotgun (WGS) entry which is preliminary data.</text>
</comment>
<evidence type="ECO:0000259" key="14">
    <source>
        <dbReference type="PROSITE" id="PS51747"/>
    </source>
</evidence>
<dbReference type="Gene3D" id="3.40.140.10">
    <property type="entry name" value="Cytidine Deaminase, domain 2"/>
    <property type="match status" value="1"/>
</dbReference>
<reference evidence="15 16" key="1">
    <citation type="journal article" date="2016" name="Int. J. Syst. Evol. Microbiol.">
        <title>Peptococcus simiae sp. nov., isolated from rhesus macaque faeces and emended description of the genus Peptococcus.</title>
        <authorList>
            <person name="Shkoporov A.N."/>
            <person name="Efimov B.A."/>
            <person name="Kondova I."/>
            <person name="Ouwerling B."/>
            <person name="Chaplin A.V."/>
            <person name="Shcherbakova V.A."/>
            <person name="Langermans J.A.M."/>
        </authorList>
    </citation>
    <scope>NUCLEOTIDE SEQUENCE [LARGE SCALE GENOMIC DNA]</scope>
    <source>
        <strain evidence="15 16">M108</strain>
    </source>
</reference>
<proteinExistence type="inferred from homology"/>
<evidence type="ECO:0000256" key="1">
    <source>
        <dbReference type="ARBA" id="ARBA00003949"/>
    </source>
</evidence>
<evidence type="ECO:0000256" key="12">
    <source>
        <dbReference type="ARBA" id="ARBA00049558"/>
    </source>
</evidence>
<evidence type="ECO:0000256" key="11">
    <source>
        <dbReference type="ARBA" id="ARBA00049252"/>
    </source>
</evidence>
<sequence>MAIIRTAEIKTSLPAHWQALEDAIWAAYVAREGLPADGELDLTLVDDATIQAVNRDHRQIDQATDVLSFPMYEDRDDLAEDLAAGLPIILGDIMISIPTARRQAEAYGHSFKRELAYLLVHGLLHVAGYDHMTAADKKAMRIAEEAILAQVGVPRDTAPSKVKTPVEDEARERLVEAARKAREGAYAPYSNYRVGAALLASDGRIFTGANVENASYGATCCAERTALFAAVTQDARDFTALAVATAGEAPAPPCGICRQALAEFAPNLTLYLVGRDRADLQETNLADLFPQAFSLSPKEKS</sequence>
<keyword evidence="9 13" id="KW-0378">Hydrolase</keyword>
<comment type="function">
    <text evidence="1">This enzyme scavenges exogenous and endogenous cytidine and 2'-deoxycytidine for UMP synthesis.</text>
</comment>
<keyword evidence="7 13" id="KW-0479">Metal-binding</keyword>
<keyword evidence="16" id="KW-1185">Reference proteome</keyword>
<comment type="similarity">
    <text evidence="2">Belongs to the cytidine and deoxycytidylate deaminase family.</text>
</comment>
<comment type="cofactor">
    <cofactor evidence="13">
        <name>Zn(2+)</name>
        <dbReference type="ChEBI" id="CHEBI:29105"/>
    </cofactor>
    <text evidence="13">Binds 1 zinc ion.</text>
</comment>
<evidence type="ECO:0000256" key="4">
    <source>
        <dbReference type="ARBA" id="ARBA00022517"/>
    </source>
</evidence>
<feature type="domain" description="CMP/dCMP-type deaminase" evidence="14">
    <location>
        <begin position="169"/>
        <end position="287"/>
    </location>
</feature>
<evidence type="ECO:0000256" key="7">
    <source>
        <dbReference type="ARBA" id="ARBA00022723"/>
    </source>
</evidence>
<dbReference type="Pfam" id="PF00383">
    <property type="entry name" value="dCMP_cyt_deam_1"/>
    <property type="match status" value="1"/>
</dbReference>
<keyword evidence="10 13" id="KW-0862">Zinc</keyword>
<evidence type="ECO:0000256" key="8">
    <source>
        <dbReference type="ARBA" id="ARBA00022759"/>
    </source>
</evidence>
<feature type="binding site" evidence="13">
    <location>
        <position position="131"/>
    </location>
    <ligand>
        <name>Zn(2+)</name>
        <dbReference type="ChEBI" id="CHEBI:29105"/>
        <note>catalytic</note>
    </ligand>
</feature>
<evidence type="ECO:0000256" key="9">
    <source>
        <dbReference type="ARBA" id="ARBA00022801"/>
    </source>
</evidence>
<comment type="catalytic activity">
    <reaction evidence="11">
        <text>2'-deoxycytidine + H2O + H(+) = 2'-deoxyuridine + NH4(+)</text>
        <dbReference type="Rhea" id="RHEA:13433"/>
        <dbReference type="ChEBI" id="CHEBI:15377"/>
        <dbReference type="ChEBI" id="CHEBI:15378"/>
        <dbReference type="ChEBI" id="CHEBI:15698"/>
        <dbReference type="ChEBI" id="CHEBI:16450"/>
        <dbReference type="ChEBI" id="CHEBI:28938"/>
        <dbReference type="EC" id="3.5.4.5"/>
    </reaction>
</comment>
<dbReference type="EMBL" id="JBJUVG010000004">
    <property type="protein sequence ID" value="MFM9413525.1"/>
    <property type="molecule type" value="Genomic_DNA"/>
</dbReference>
<dbReference type="Pfam" id="PF02130">
    <property type="entry name" value="YbeY"/>
    <property type="match status" value="1"/>
</dbReference>
<dbReference type="InterPro" id="IPR016192">
    <property type="entry name" value="APOBEC/CMP_deaminase_Zn-bd"/>
</dbReference>